<dbReference type="EMBL" id="QEAN01000184">
    <property type="protein sequence ID" value="TPX43948.1"/>
    <property type="molecule type" value="Genomic_DNA"/>
</dbReference>
<keyword evidence="2" id="KW-0689">Ribosomal protein</keyword>
<dbReference type="GO" id="GO:0006412">
    <property type="term" value="P:translation"/>
    <property type="evidence" value="ECO:0007669"/>
    <property type="project" value="InterPro"/>
</dbReference>
<dbReference type="GO" id="GO:0005840">
    <property type="term" value="C:ribosome"/>
    <property type="evidence" value="ECO:0007669"/>
    <property type="project" value="UniProtKB-KW"/>
</dbReference>
<comment type="caution">
    <text evidence="4">The sequence shown here is derived from an EMBL/GenBank/DDBJ whole genome shotgun (WGS) entry which is preliminary data.</text>
</comment>
<dbReference type="GO" id="GO:1990904">
    <property type="term" value="C:ribonucleoprotein complex"/>
    <property type="evidence" value="ECO:0007669"/>
    <property type="project" value="UniProtKB-KW"/>
</dbReference>
<accession>A0A507CXV7</accession>
<dbReference type="VEuPathDB" id="FungiDB:SeMB42_g04496"/>
<keyword evidence="5" id="KW-1185">Reference proteome</keyword>
<dbReference type="InterPro" id="IPR008991">
    <property type="entry name" value="Translation_prot_SH3-like_sf"/>
</dbReference>
<dbReference type="Gene3D" id="6.10.250.3260">
    <property type="match status" value="1"/>
</dbReference>
<protein>
    <recommendedName>
        <fullName evidence="6">Ribosomal protein L21e</fullName>
    </recommendedName>
</protein>
<evidence type="ECO:0000256" key="2">
    <source>
        <dbReference type="ARBA" id="ARBA00022980"/>
    </source>
</evidence>
<evidence type="ECO:0000256" key="1">
    <source>
        <dbReference type="ARBA" id="ARBA00008427"/>
    </source>
</evidence>
<dbReference type="STRING" id="286115.A0A507CXV7"/>
<dbReference type="PANTHER" id="PTHR20981">
    <property type="entry name" value="60S RIBOSOMAL PROTEIN L21"/>
    <property type="match status" value="1"/>
</dbReference>
<dbReference type="PROSITE" id="PS01171">
    <property type="entry name" value="RIBOSOMAL_L21E"/>
    <property type="match status" value="1"/>
</dbReference>
<comment type="similarity">
    <text evidence="1">Belongs to the eukaryotic ribosomal protein eL21 family.</text>
</comment>
<dbReference type="FunFam" id="6.10.250.3260:FF:000001">
    <property type="entry name" value="60S ribosomal protein L21"/>
    <property type="match status" value="1"/>
</dbReference>
<gene>
    <name evidence="4" type="ORF">SeMB42_g04496</name>
</gene>
<evidence type="ECO:0000313" key="5">
    <source>
        <dbReference type="Proteomes" id="UP000317494"/>
    </source>
</evidence>
<dbReference type="Pfam" id="PF01157">
    <property type="entry name" value="Ribosomal_L21e"/>
    <property type="match status" value="1"/>
</dbReference>
<dbReference type="AlphaFoldDB" id="A0A507CXV7"/>
<name>A0A507CXV7_9FUNG</name>
<sequence>MCGMEHMFQHDILGHIPELDGFQNIRASIPSIHPQAHTRHSNLLKSPYMPNSFGYRARTRHLFARQFGEKGRTPISTYLKNYKVGDIVDIKANGSIHQGMPHKYYHGKTGVIYNVTKSSVGIICYKTVGNRKIEKRLNIRVEHLKHSNCRLDFLTRVKENARLKAEAKAKGETINLKRLPKPPREAHVVSVKDNAPTTMAPIPYEALV</sequence>
<dbReference type="Proteomes" id="UP000317494">
    <property type="component" value="Unassembled WGS sequence"/>
</dbReference>
<proteinExistence type="inferred from homology"/>
<dbReference type="InterPro" id="IPR001147">
    <property type="entry name" value="Ribosomal_eL21"/>
</dbReference>
<keyword evidence="3" id="KW-0687">Ribonucleoprotein</keyword>
<dbReference type="InterPro" id="IPR036948">
    <property type="entry name" value="Ribosomal_eL21_sf"/>
</dbReference>
<evidence type="ECO:0000256" key="3">
    <source>
        <dbReference type="ARBA" id="ARBA00023274"/>
    </source>
</evidence>
<evidence type="ECO:0000313" key="4">
    <source>
        <dbReference type="EMBL" id="TPX43948.1"/>
    </source>
</evidence>
<dbReference type="Gene3D" id="2.30.30.70">
    <property type="entry name" value="Ribosomal protein L21"/>
    <property type="match status" value="1"/>
</dbReference>
<dbReference type="InterPro" id="IPR018259">
    <property type="entry name" value="Ribosomal_eL21_CS"/>
</dbReference>
<dbReference type="FunFam" id="2.30.30.70:FF:000001">
    <property type="entry name" value="60S ribosomal protein L21"/>
    <property type="match status" value="1"/>
</dbReference>
<dbReference type="SUPFAM" id="SSF50104">
    <property type="entry name" value="Translation proteins SH3-like domain"/>
    <property type="match status" value="1"/>
</dbReference>
<reference evidence="4 5" key="1">
    <citation type="journal article" date="2019" name="Sci. Rep.">
        <title>Comparative genomics of chytrid fungi reveal insights into the obligate biotrophic and pathogenic lifestyle of Synchytrium endobioticum.</title>
        <authorList>
            <person name="van de Vossenberg B.T.L.H."/>
            <person name="Warris S."/>
            <person name="Nguyen H.D.T."/>
            <person name="van Gent-Pelzer M.P.E."/>
            <person name="Joly D.L."/>
            <person name="van de Geest H.C."/>
            <person name="Bonants P.J.M."/>
            <person name="Smith D.S."/>
            <person name="Levesque C.A."/>
            <person name="van der Lee T.A.J."/>
        </authorList>
    </citation>
    <scope>NUCLEOTIDE SEQUENCE [LARGE SCALE GENOMIC DNA]</scope>
    <source>
        <strain evidence="4 5">MB42</strain>
    </source>
</reference>
<evidence type="ECO:0008006" key="6">
    <source>
        <dbReference type="Google" id="ProtNLM"/>
    </source>
</evidence>
<organism evidence="4 5">
    <name type="scientific">Synchytrium endobioticum</name>
    <dbReference type="NCBI Taxonomy" id="286115"/>
    <lineage>
        <taxon>Eukaryota</taxon>
        <taxon>Fungi</taxon>
        <taxon>Fungi incertae sedis</taxon>
        <taxon>Chytridiomycota</taxon>
        <taxon>Chytridiomycota incertae sedis</taxon>
        <taxon>Chytridiomycetes</taxon>
        <taxon>Synchytriales</taxon>
        <taxon>Synchytriaceae</taxon>
        <taxon>Synchytrium</taxon>
    </lineage>
</organism>
<dbReference type="GO" id="GO:0003735">
    <property type="term" value="F:structural constituent of ribosome"/>
    <property type="evidence" value="ECO:0007669"/>
    <property type="project" value="InterPro"/>
</dbReference>